<dbReference type="Pfam" id="PF17931">
    <property type="entry name" value="TetR_C_23"/>
    <property type="match status" value="1"/>
</dbReference>
<evidence type="ECO:0000256" key="1">
    <source>
        <dbReference type="ARBA" id="ARBA00023015"/>
    </source>
</evidence>
<dbReference type="InterPro" id="IPR041673">
    <property type="entry name" value="TetR_C_23"/>
</dbReference>
<protein>
    <submittedName>
        <fullName evidence="6">TetR/AcrR family transcriptional regulator</fullName>
    </submittedName>
</protein>
<name>A0ABX1G5J6_9MICC</name>
<dbReference type="Gene3D" id="1.10.357.10">
    <property type="entry name" value="Tetracycline Repressor, domain 2"/>
    <property type="match status" value="1"/>
</dbReference>
<dbReference type="InterPro" id="IPR036271">
    <property type="entry name" value="Tet_transcr_reg_TetR-rel_C_sf"/>
</dbReference>
<accession>A0ABX1G5J6</accession>
<dbReference type="InterPro" id="IPR001647">
    <property type="entry name" value="HTH_TetR"/>
</dbReference>
<dbReference type="PANTHER" id="PTHR30055:SF234">
    <property type="entry name" value="HTH-TYPE TRANSCRIPTIONAL REGULATOR BETI"/>
    <property type="match status" value="1"/>
</dbReference>
<dbReference type="EMBL" id="JAAWVT010000004">
    <property type="protein sequence ID" value="NKG20986.1"/>
    <property type="molecule type" value="Genomic_DNA"/>
</dbReference>
<gene>
    <name evidence="6" type="ORF">HED64_09760</name>
</gene>
<dbReference type="InterPro" id="IPR050109">
    <property type="entry name" value="HTH-type_TetR-like_transc_reg"/>
</dbReference>
<keyword evidence="3" id="KW-0804">Transcription</keyword>
<comment type="caution">
    <text evidence="6">The sequence shown here is derived from an EMBL/GenBank/DDBJ whole genome shotgun (WGS) entry which is preliminary data.</text>
</comment>
<evidence type="ECO:0000256" key="3">
    <source>
        <dbReference type="ARBA" id="ARBA00023163"/>
    </source>
</evidence>
<feature type="DNA-binding region" description="H-T-H motif" evidence="4">
    <location>
        <begin position="32"/>
        <end position="51"/>
    </location>
</feature>
<dbReference type="Pfam" id="PF00440">
    <property type="entry name" value="TetR_N"/>
    <property type="match status" value="1"/>
</dbReference>
<keyword evidence="2 4" id="KW-0238">DNA-binding</keyword>
<organism evidence="6 7">
    <name type="scientific">Paeniglutamicibacter terrestris</name>
    <dbReference type="NCBI Taxonomy" id="2723403"/>
    <lineage>
        <taxon>Bacteria</taxon>
        <taxon>Bacillati</taxon>
        <taxon>Actinomycetota</taxon>
        <taxon>Actinomycetes</taxon>
        <taxon>Micrococcales</taxon>
        <taxon>Micrococcaceae</taxon>
        <taxon>Paeniglutamicibacter</taxon>
    </lineage>
</organism>
<keyword evidence="7" id="KW-1185">Reference proteome</keyword>
<evidence type="ECO:0000313" key="6">
    <source>
        <dbReference type="EMBL" id="NKG20986.1"/>
    </source>
</evidence>
<evidence type="ECO:0000259" key="5">
    <source>
        <dbReference type="PROSITE" id="PS50977"/>
    </source>
</evidence>
<proteinExistence type="predicted"/>
<dbReference type="PRINTS" id="PR00455">
    <property type="entry name" value="HTHTETR"/>
</dbReference>
<sequence length="216" mass="24121">MGQQTAKGIETRQLLLDTAMKLFAAQGFAGTTMRSIAQESGLSLGNAYYYFDSKDEIVHELFRGLVQKHRSSVGPLLRPGNNLEANIRLALGNGLKILAPFHEFGPAFIRAAFAESPAEPNEAQRSMEFELWRQVVSASSPLPPLAIRHDLPELLWLIQRGIFLFWAYDTSDEASRSHRLIKNISPVIARLVVLSRLPVVRSILDDLLSLVRSISR</sequence>
<feature type="domain" description="HTH tetR-type" evidence="5">
    <location>
        <begin position="9"/>
        <end position="69"/>
    </location>
</feature>
<dbReference type="PROSITE" id="PS01081">
    <property type="entry name" value="HTH_TETR_1"/>
    <property type="match status" value="1"/>
</dbReference>
<reference evidence="6 7" key="1">
    <citation type="submission" date="2020-04" db="EMBL/GenBank/DDBJ databases">
        <title>Paeniglutamicibacter sp. ANT13_2, a novel actinomycete isolated from sediment in Antarctica.</title>
        <authorList>
            <person name="Sakdapetsiri C."/>
            <person name="Pinyakong O."/>
        </authorList>
    </citation>
    <scope>NUCLEOTIDE SEQUENCE [LARGE SCALE GENOMIC DNA]</scope>
    <source>
        <strain evidence="6 7">ANT13_2</strain>
    </source>
</reference>
<evidence type="ECO:0000256" key="4">
    <source>
        <dbReference type="PROSITE-ProRule" id="PRU00335"/>
    </source>
</evidence>
<dbReference type="InterPro" id="IPR023772">
    <property type="entry name" value="DNA-bd_HTH_TetR-type_CS"/>
</dbReference>
<dbReference type="PANTHER" id="PTHR30055">
    <property type="entry name" value="HTH-TYPE TRANSCRIPTIONAL REGULATOR RUTR"/>
    <property type="match status" value="1"/>
</dbReference>
<evidence type="ECO:0000313" key="7">
    <source>
        <dbReference type="Proteomes" id="UP000746595"/>
    </source>
</evidence>
<dbReference type="SUPFAM" id="SSF48498">
    <property type="entry name" value="Tetracyclin repressor-like, C-terminal domain"/>
    <property type="match status" value="1"/>
</dbReference>
<keyword evidence="1" id="KW-0805">Transcription regulation</keyword>
<dbReference type="InterPro" id="IPR009057">
    <property type="entry name" value="Homeodomain-like_sf"/>
</dbReference>
<dbReference type="Proteomes" id="UP000746595">
    <property type="component" value="Unassembled WGS sequence"/>
</dbReference>
<evidence type="ECO:0000256" key="2">
    <source>
        <dbReference type="ARBA" id="ARBA00023125"/>
    </source>
</evidence>
<dbReference type="PROSITE" id="PS50977">
    <property type="entry name" value="HTH_TETR_2"/>
    <property type="match status" value="1"/>
</dbReference>
<dbReference type="RefSeq" id="WP_168151822.1">
    <property type="nucleotide sequence ID" value="NZ_JAAWVT010000004.1"/>
</dbReference>
<dbReference type="SUPFAM" id="SSF46689">
    <property type="entry name" value="Homeodomain-like"/>
    <property type="match status" value="1"/>
</dbReference>